<dbReference type="PRINTS" id="PR00315">
    <property type="entry name" value="ELONGATNFCT"/>
</dbReference>
<keyword evidence="8" id="KW-1185">Reference proteome</keyword>
<dbReference type="PROSITE" id="PS00301">
    <property type="entry name" value="G_TR_1"/>
    <property type="match status" value="1"/>
</dbReference>
<dbReference type="Gene3D" id="2.40.30.10">
    <property type="entry name" value="Translation factors"/>
    <property type="match status" value="1"/>
</dbReference>
<dbReference type="CDD" id="cd01684">
    <property type="entry name" value="Tet_like_IV"/>
    <property type="match status" value="1"/>
</dbReference>
<dbReference type="SMART" id="SM00838">
    <property type="entry name" value="EFG_C"/>
    <property type="match status" value="1"/>
</dbReference>
<dbReference type="InterPro" id="IPR009000">
    <property type="entry name" value="Transl_B-barrel_sf"/>
</dbReference>
<dbReference type="Gene3D" id="3.40.50.300">
    <property type="entry name" value="P-loop containing nucleotide triphosphate hydrolases"/>
    <property type="match status" value="1"/>
</dbReference>
<comment type="function">
    <text evidence="1">Abolishes the inhibitory effect of tetracyclin on protein synthesis by a non-covalent modification of the ribosomes.</text>
</comment>
<dbReference type="Pfam" id="PF03764">
    <property type="entry name" value="EFG_IV"/>
    <property type="match status" value="1"/>
</dbReference>
<evidence type="ECO:0000259" key="6">
    <source>
        <dbReference type="PROSITE" id="PS51722"/>
    </source>
</evidence>
<organism evidence="7 8">
    <name type="scientific">Lachnospira hominis</name>
    <name type="common">ex Liu et al. 2021</name>
    <dbReference type="NCBI Taxonomy" id="2763051"/>
    <lineage>
        <taxon>Bacteria</taxon>
        <taxon>Bacillati</taxon>
        <taxon>Bacillota</taxon>
        <taxon>Clostridia</taxon>
        <taxon>Lachnospirales</taxon>
        <taxon>Lachnospiraceae</taxon>
        <taxon>Lachnospira</taxon>
    </lineage>
</organism>
<accession>A0ABR7FZG4</accession>
<gene>
    <name evidence="7" type="ORF">H8S01_06280</name>
</gene>
<keyword evidence="5" id="KW-0046">Antibiotic resistance</keyword>
<dbReference type="InterPro" id="IPR035650">
    <property type="entry name" value="Tet_C"/>
</dbReference>
<dbReference type="PANTHER" id="PTHR43261">
    <property type="entry name" value="TRANSLATION ELONGATION FACTOR G-RELATED"/>
    <property type="match status" value="1"/>
</dbReference>
<dbReference type="RefSeq" id="WP_186836577.1">
    <property type="nucleotide sequence ID" value="NZ_JACOPD010000004.1"/>
</dbReference>
<dbReference type="InterPro" id="IPR020568">
    <property type="entry name" value="Ribosomal_Su5_D2-typ_SF"/>
</dbReference>
<dbReference type="Gene3D" id="3.30.230.10">
    <property type="match status" value="1"/>
</dbReference>
<dbReference type="InterPro" id="IPR005517">
    <property type="entry name" value="Transl_elong_EFG/EF2_IV"/>
</dbReference>
<protein>
    <submittedName>
        <fullName evidence="7">NYN domain-containing protein</fullName>
    </submittedName>
</protein>
<dbReference type="Pfam" id="PF05991">
    <property type="entry name" value="NYN_YacP"/>
    <property type="match status" value="1"/>
</dbReference>
<dbReference type="Pfam" id="PF22042">
    <property type="entry name" value="EF-G_D2"/>
    <property type="match status" value="1"/>
</dbReference>
<name>A0ABR7FZG4_9FIRM</name>
<evidence type="ECO:0000313" key="8">
    <source>
        <dbReference type="Proteomes" id="UP000628463"/>
    </source>
</evidence>
<evidence type="ECO:0000256" key="5">
    <source>
        <dbReference type="ARBA" id="ARBA00023251"/>
    </source>
</evidence>
<dbReference type="SUPFAM" id="SSF54211">
    <property type="entry name" value="Ribosomal protein S5 domain 2-like"/>
    <property type="match status" value="1"/>
</dbReference>
<dbReference type="CDD" id="cd10912">
    <property type="entry name" value="PIN_YacP-like"/>
    <property type="match status" value="1"/>
</dbReference>
<dbReference type="Proteomes" id="UP000628463">
    <property type="component" value="Unassembled WGS sequence"/>
</dbReference>
<dbReference type="SMART" id="SM00889">
    <property type="entry name" value="EFG_IV"/>
    <property type="match status" value="1"/>
</dbReference>
<dbReference type="InterPro" id="IPR000795">
    <property type="entry name" value="T_Tr_GTP-bd_dom"/>
</dbReference>
<dbReference type="InterPro" id="IPR027417">
    <property type="entry name" value="P-loop_NTPase"/>
</dbReference>
<keyword evidence="2" id="KW-0547">Nucleotide-binding</keyword>
<evidence type="ECO:0000256" key="3">
    <source>
        <dbReference type="ARBA" id="ARBA00022917"/>
    </source>
</evidence>
<comment type="caution">
    <text evidence="7">The sequence shown here is derived from an EMBL/GenBank/DDBJ whole genome shotgun (WGS) entry which is preliminary data.</text>
</comment>
<feature type="domain" description="Tr-type G" evidence="6">
    <location>
        <begin position="6"/>
        <end position="232"/>
    </location>
</feature>
<dbReference type="InterPro" id="IPR005225">
    <property type="entry name" value="Small_GTP-bd"/>
</dbReference>
<dbReference type="CDD" id="cd03711">
    <property type="entry name" value="Tet_C"/>
    <property type="match status" value="1"/>
</dbReference>
<reference evidence="7 8" key="1">
    <citation type="submission" date="2020-08" db="EMBL/GenBank/DDBJ databases">
        <title>Genome public.</title>
        <authorList>
            <person name="Liu C."/>
            <person name="Sun Q."/>
        </authorList>
    </citation>
    <scope>NUCLEOTIDE SEQUENCE [LARGE SCALE GENOMIC DNA]</scope>
    <source>
        <strain evidence="7 8">NSJ-43</strain>
    </source>
</reference>
<dbReference type="SUPFAM" id="SSF54980">
    <property type="entry name" value="EF-G C-terminal domain-like"/>
    <property type="match status" value="2"/>
</dbReference>
<dbReference type="InterPro" id="IPR031157">
    <property type="entry name" value="G_TR_CS"/>
</dbReference>
<dbReference type="Gene3D" id="3.30.70.870">
    <property type="entry name" value="Elongation Factor G (Translational Gtpase), domain 3"/>
    <property type="match status" value="1"/>
</dbReference>
<dbReference type="PROSITE" id="PS51722">
    <property type="entry name" value="G_TR_2"/>
    <property type="match status" value="1"/>
</dbReference>
<dbReference type="InterPro" id="IPR014721">
    <property type="entry name" value="Ribsml_uS5_D2-typ_fold_subgr"/>
</dbReference>
<dbReference type="InterPro" id="IPR035647">
    <property type="entry name" value="EFG_III/V"/>
</dbReference>
<evidence type="ECO:0000313" key="7">
    <source>
        <dbReference type="EMBL" id="MBC5680569.1"/>
    </source>
</evidence>
<dbReference type="Gene3D" id="3.30.70.240">
    <property type="match status" value="1"/>
</dbReference>
<proteinExistence type="predicted"/>
<dbReference type="Pfam" id="PF00679">
    <property type="entry name" value="EFG_C"/>
    <property type="match status" value="1"/>
</dbReference>
<dbReference type="InterPro" id="IPR010298">
    <property type="entry name" value="YacP-like"/>
</dbReference>
<dbReference type="InterPro" id="IPR053905">
    <property type="entry name" value="EF-G-like_DII"/>
</dbReference>
<dbReference type="NCBIfam" id="TIGR00231">
    <property type="entry name" value="small_GTP"/>
    <property type="match status" value="1"/>
</dbReference>
<dbReference type="Pfam" id="PF00009">
    <property type="entry name" value="GTP_EFTU"/>
    <property type="match status" value="1"/>
</dbReference>
<keyword evidence="4" id="KW-0342">GTP-binding</keyword>
<evidence type="ECO:0000256" key="2">
    <source>
        <dbReference type="ARBA" id="ARBA00022741"/>
    </source>
</evidence>
<dbReference type="SUPFAM" id="SSF50447">
    <property type="entry name" value="Translation proteins"/>
    <property type="match status" value="1"/>
</dbReference>
<keyword evidence="3" id="KW-0648">Protein biosynthesis</keyword>
<evidence type="ECO:0000256" key="4">
    <source>
        <dbReference type="ARBA" id="ARBA00023134"/>
    </source>
</evidence>
<dbReference type="InterPro" id="IPR000640">
    <property type="entry name" value="EFG_V-like"/>
</dbReference>
<dbReference type="PANTHER" id="PTHR43261:SF1">
    <property type="entry name" value="RIBOSOME-RELEASING FACTOR 2, MITOCHONDRIAL"/>
    <property type="match status" value="1"/>
</dbReference>
<dbReference type="EMBL" id="JACOPD010000004">
    <property type="protein sequence ID" value="MBC5680569.1"/>
    <property type="molecule type" value="Genomic_DNA"/>
</dbReference>
<dbReference type="SUPFAM" id="SSF52540">
    <property type="entry name" value="P-loop containing nucleoside triphosphate hydrolases"/>
    <property type="match status" value="1"/>
</dbReference>
<sequence length="869" mass="97407">MGDLNKPNINIGMLAHVDAGKTTLSEALLYKTGTIRKLGRVDTRDAFLDTNKQERARGITIFSKQAVVELEKARITLLDTPGHVDFSAEMERTLQVLDYAILVISGADGIQSHTETLWRLLARYKIPVFIFVNKTDQSGVNKQRILEQLKNQLSDAIIDFSIQDAIDMEELSLCNEELLNHFLENNTLDTALLKTCIEKRQVFPCFFGSALKLTGIDEFIDGLNTYMNYPSYPDKFGAKVYKIARDPQGTRLAYMKITGGTLTSRMQITPDEKINQIRIYSGEKYTTVNEVPAGGICAVTGFDSAYAGQSVGSDTESEIPMLEPVMTYQLVLPEGTDALLILPKLKMLEEEEPQLHIVWNELLKQIHVQIMGAVQIEILQNLIKDRFGIEVGFTSGSIVYKETIKNTVEGVGHFEPLRHYAEVHLIIEPGEKGSGILYKADCSEDVLDKNWQRLIMTHLYEKAPVGVLTGSPLTDVTITLVSGRAHPKHTEGGDFRQATYRAVRQGLMQAESVLLEPYFNFTLKVPAENIGRAMTDLDRMNAKFALSDETDVSLSVITGTIPAACLSDYQTEVASYTKGLGRLSYRMDGYYPCHNTEEVIENFGYDAERDTLNPSSSVFCSHGSGTVIEWNDVFSHMHLDSVLELRKRGLNAGAANSSAVLNSRASSRTVSDEPLGTDEIDAILKQTYYSNSRGDNDKLHRTGAKKTDSTVKYVYKGTETPQNQGESYLLVDGYNIIFAWDELKELAAINLDSARGRLLDILCNYQAMTKCNLIAVFDAYRVQGHDTEMTDYHNIHVVFTKEAETADHYIESFAHRHGKKDYVRVATSDGLEQIIIIGQGCHLVSAREFQQEVRDMENHIREEYLNRTY</sequence>
<evidence type="ECO:0000256" key="1">
    <source>
        <dbReference type="ARBA" id="ARBA00003987"/>
    </source>
</evidence>